<dbReference type="Proteomes" id="UP000254869">
    <property type="component" value="Unassembled WGS sequence"/>
</dbReference>
<sequence length="86" mass="9576">MTRDWATLLQVMPDFLEPDVSAGGDIIPANERFQLRDLETGYFVDFTGEGKGLKITVPTPPDPDVAERTLSIIQKQPAGMWIRDSV</sequence>
<comment type="caution">
    <text evidence="1">The sequence shown here is derived from an EMBL/GenBank/DDBJ whole genome shotgun (WGS) entry which is preliminary data.</text>
</comment>
<protein>
    <submittedName>
        <fullName evidence="1">Uncharacterized protein</fullName>
    </submittedName>
</protein>
<reference evidence="1 2" key="1">
    <citation type="submission" date="2018-07" db="EMBL/GenBank/DDBJ databases">
        <title>Genomic Encyclopedia of Type Strains, Phase IV (KMG-IV): sequencing the most valuable type-strain genomes for metagenomic binning, comparative biology and taxonomic classification.</title>
        <authorList>
            <person name="Goeker M."/>
        </authorList>
    </citation>
    <scope>NUCLEOTIDE SEQUENCE [LARGE SCALE GENOMIC DNA]</scope>
    <source>
        <strain evidence="1 2">DSM 44290</strain>
    </source>
</reference>
<name>A0A370I551_9NOCA</name>
<proteinExistence type="predicted"/>
<organism evidence="1 2">
    <name type="scientific">Nocardia pseudobrasiliensis</name>
    <dbReference type="NCBI Taxonomy" id="45979"/>
    <lineage>
        <taxon>Bacteria</taxon>
        <taxon>Bacillati</taxon>
        <taxon>Actinomycetota</taxon>
        <taxon>Actinomycetes</taxon>
        <taxon>Mycobacteriales</taxon>
        <taxon>Nocardiaceae</taxon>
        <taxon>Nocardia</taxon>
    </lineage>
</organism>
<dbReference type="AlphaFoldDB" id="A0A370I551"/>
<evidence type="ECO:0000313" key="1">
    <source>
        <dbReference type="EMBL" id="RDI65730.1"/>
    </source>
</evidence>
<dbReference type="EMBL" id="QQBC01000005">
    <property type="protein sequence ID" value="RDI65730.1"/>
    <property type="molecule type" value="Genomic_DNA"/>
</dbReference>
<keyword evidence="2" id="KW-1185">Reference proteome</keyword>
<accession>A0A370I551</accession>
<gene>
    <name evidence="1" type="ORF">DFR76_10545</name>
</gene>
<dbReference type="STRING" id="1210086.GCA_001613105_04094"/>
<evidence type="ECO:0000313" key="2">
    <source>
        <dbReference type="Proteomes" id="UP000254869"/>
    </source>
</evidence>